<reference evidence="2" key="1">
    <citation type="submission" date="2018-06" db="EMBL/GenBank/DDBJ databases">
        <authorList>
            <person name="Zhirakovskaya E."/>
        </authorList>
    </citation>
    <scope>NUCLEOTIDE SEQUENCE</scope>
</reference>
<keyword evidence="1" id="KW-0812">Transmembrane</keyword>
<dbReference type="PANTHER" id="PTHR40278">
    <property type="entry name" value="DNA UTILIZATION PROTEIN HOFN"/>
    <property type="match status" value="1"/>
</dbReference>
<dbReference type="InterPro" id="IPR007813">
    <property type="entry name" value="PilN"/>
</dbReference>
<proteinExistence type="predicted"/>
<organism evidence="2">
    <name type="scientific">hydrothermal vent metagenome</name>
    <dbReference type="NCBI Taxonomy" id="652676"/>
    <lineage>
        <taxon>unclassified sequences</taxon>
        <taxon>metagenomes</taxon>
        <taxon>ecological metagenomes</taxon>
    </lineage>
</organism>
<dbReference type="AlphaFoldDB" id="A0A3B0TBX5"/>
<feature type="transmembrane region" description="Helical" evidence="1">
    <location>
        <begin position="21"/>
        <end position="42"/>
    </location>
</feature>
<dbReference type="InterPro" id="IPR052534">
    <property type="entry name" value="Extracell_DNA_Util/SecSys_Comp"/>
</dbReference>
<name>A0A3B0TBX5_9ZZZZ</name>
<evidence type="ECO:0008006" key="3">
    <source>
        <dbReference type="Google" id="ProtNLM"/>
    </source>
</evidence>
<dbReference type="EMBL" id="UOEK01000610">
    <property type="protein sequence ID" value="VAW09589.1"/>
    <property type="molecule type" value="Genomic_DNA"/>
</dbReference>
<dbReference type="PANTHER" id="PTHR40278:SF1">
    <property type="entry name" value="DNA UTILIZATION PROTEIN HOFN"/>
    <property type="match status" value="1"/>
</dbReference>
<evidence type="ECO:0000256" key="1">
    <source>
        <dbReference type="SAM" id="Phobius"/>
    </source>
</evidence>
<accession>A0A3B0TBX5</accession>
<gene>
    <name evidence="2" type="ORF">MNBD_ACTINO02-1767</name>
</gene>
<evidence type="ECO:0000313" key="2">
    <source>
        <dbReference type="EMBL" id="VAW09589.1"/>
    </source>
</evidence>
<dbReference type="Pfam" id="PF05137">
    <property type="entry name" value="PilN"/>
    <property type="match status" value="1"/>
</dbReference>
<keyword evidence="1" id="KW-0472">Membrane</keyword>
<sequence length="205" mass="22384">MRAINLLPPESFQKQATRRKLAGVVIAGIAYLALLAVVTTLLGGRIGEIESRIEVQRATNDGYQSQILELASMEDLLTEYTAQRATLETILARDVSWGRVLNDLSRVIPDRTWLTSFSGSTNLALDTPGVGSIRMTGVAFDFPDVSAWLRSLDADTFPAGEGTWVSTIVDSLEGEIEVLNYTSQTTLTAAADAQRREDRIPEVNP</sequence>
<protein>
    <recommendedName>
        <fullName evidence="3">Type IV pilus biogenesis protein PilN</fullName>
    </recommendedName>
</protein>
<keyword evidence="1" id="KW-1133">Transmembrane helix</keyword>